<keyword evidence="3" id="KW-1185">Reference proteome</keyword>
<dbReference type="Proteomes" id="UP001163046">
    <property type="component" value="Unassembled WGS sequence"/>
</dbReference>
<feature type="chain" id="PRO_5040897193" evidence="1">
    <location>
        <begin position="20"/>
        <end position="94"/>
    </location>
</feature>
<protein>
    <submittedName>
        <fullName evidence="2">Uncharacterized protein</fullName>
    </submittedName>
</protein>
<evidence type="ECO:0000313" key="3">
    <source>
        <dbReference type="Proteomes" id="UP001163046"/>
    </source>
</evidence>
<dbReference type="EMBL" id="MU826826">
    <property type="protein sequence ID" value="KAJ7375146.1"/>
    <property type="molecule type" value="Genomic_DNA"/>
</dbReference>
<gene>
    <name evidence="2" type="ORF">OS493_001884</name>
</gene>
<keyword evidence="1" id="KW-0732">Signal</keyword>
<name>A0A9X0CTM9_9CNID</name>
<sequence>MKCYLVMMLISGAVLITDAFKPIGVAFKAISLTGQHSGEEGKPGSLHKVLCHGKQWKTAPAGRHRKIPVQSKPVLSLSAGCRRNAPAEKEAIAG</sequence>
<proteinExistence type="predicted"/>
<evidence type="ECO:0000256" key="1">
    <source>
        <dbReference type="SAM" id="SignalP"/>
    </source>
</evidence>
<evidence type="ECO:0000313" key="2">
    <source>
        <dbReference type="EMBL" id="KAJ7375146.1"/>
    </source>
</evidence>
<reference evidence="2" key="1">
    <citation type="submission" date="2023-01" db="EMBL/GenBank/DDBJ databases">
        <title>Genome assembly of the deep-sea coral Lophelia pertusa.</title>
        <authorList>
            <person name="Herrera S."/>
            <person name="Cordes E."/>
        </authorList>
    </citation>
    <scope>NUCLEOTIDE SEQUENCE</scope>
    <source>
        <strain evidence="2">USNM1676648</strain>
        <tissue evidence="2">Polyp</tissue>
    </source>
</reference>
<dbReference type="AlphaFoldDB" id="A0A9X0CTM9"/>
<feature type="signal peptide" evidence="1">
    <location>
        <begin position="1"/>
        <end position="19"/>
    </location>
</feature>
<comment type="caution">
    <text evidence="2">The sequence shown here is derived from an EMBL/GenBank/DDBJ whole genome shotgun (WGS) entry which is preliminary data.</text>
</comment>
<organism evidence="2 3">
    <name type="scientific">Desmophyllum pertusum</name>
    <dbReference type="NCBI Taxonomy" id="174260"/>
    <lineage>
        <taxon>Eukaryota</taxon>
        <taxon>Metazoa</taxon>
        <taxon>Cnidaria</taxon>
        <taxon>Anthozoa</taxon>
        <taxon>Hexacorallia</taxon>
        <taxon>Scleractinia</taxon>
        <taxon>Caryophylliina</taxon>
        <taxon>Caryophylliidae</taxon>
        <taxon>Desmophyllum</taxon>
    </lineage>
</organism>
<accession>A0A9X0CTM9</accession>